<proteinExistence type="predicted"/>
<dbReference type="Proteomes" id="UP001236795">
    <property type="component" value="Unassembled WGS sequence"/>
</dbReference>
<sequence>MKPSRPIRTTSRNAPRFTLPNRRRRGWGSAGRGRRRGEDPLNRGAHRFDDLATVLTRCGAGTYTLELYDEDGGLLREMRV</sequence>
<reference evidence="2 3" key="1">
    <citation type="submission" date="2023-07" db="EMBL/GenBank/DDBJ databases">
        <title>Genomic Encyclopedia of Type Strains, Phase IV (KMG-IV): sequencing the most valuable type-strain genomes for metagenomic binning, comparative biology and taxonomic classification.</title>
        <authorList>
            <person name="Goeker M."/>
        </authorList>
    </citation>
    <scope>NUCLEOTIDE SEQUENCE [LARGE SCALE GENOMIC DNA]</scope>
    <source>
        <strain evidence="2 3">DSM 40573</strain>
    </source>
</reference>
<evidence type="ECO:0000313" key="3">
    <source>
        <dbReference type="Proteomes" id="UP001236795"/>
    </source>
</evidence>
<evidence type="ECO:0000256" key="1">
    <source>
        <dbReference type="SAM" id="MobiDB-lite"/>
    </source>
</evidence>
<organism evidence="2 3">
    <name type="scientific">Streptomyces thermodiastaticus</name>
    <dbReference type="NCBI Taxonomy" id="44061"/>
    <lineage>
        <taxon>Bacteria</taxon>
        <taxon>Bacillati</taxon>
        <taxon>Actinomycetota</taxon>
        <taxon>Actinomycetes</taxon>
        <taxon>Kitasatosporales</taxon>
        <taxon>Streptomycetaceae</taxon>
        <taxon>Streptomyces</taxon>
    </lineage>
</organism>
<keyword evidence="3" id="KW-1185">Reference proteome</keyword>
<protein>
    <submittedName>
        <fullName evidence="2">Uncharacterized protein</fullName>
    </submittedName>
</protein>
<dbReference type="EMBL" id="JAUSWC010000002">
    <property type="protein sequence ID" value="MDQ0485926.1"/>
    <property type="molecule type" value="Genomic_DNA"/>
</dbReference>
<evidence type="ECO:0000313" key="2">
    <source>
        <dbReference type="EMBL" id="MDQ0485926.1"/>
    </source>
</evidence>
<feature type="region of interest" description="Disordered" evidence="1">
    <location>
        <begin position="1"/>
        <end position="44"/>
    </location>
</feature>
<name>A0ABU0K995_9ACTN</name>
<gene>
    <name evidence="2" type="ORF">QO019_000757</name>
</gene>
<accession>A0ABU0K995</accession>
<comment type="caution">
    <text evidence="2">The sequence shown here is derived from an EMBL/GenBank/DDBJ whole genome shotgun (WGS) entry which is preliminary data.</text>
</comment>